<dbReference type="GO" id="GO:0006508">
    <property type="term" value="P:proteolysis"/>
    <property type="evidence" value="ECO:0007669"/>
    <property type="project" value="UniProtKB-KW"/>
</dbReference>
<keyword evidence="2" id="KW-0645">Protease</keyword>
<keyword evidence="3" id="KW-1185">Reference proteome</keyword>
<dbReference type="SMART" id="SM00944">
    <property type="entry name" value="Pro-kuma_activ"/>
    <property type="match status" value="1"/>
</dbReference>
<keyword evidence="2" id="KW-0378">Hydrolase</keyword>
<dbReference type="InterPro" id="IPR015366">
    <property type="entry name" value="S53_propep"/>
</dbReference>
<dbReference type="EMBL" id="JBHSWI010000001">
    <property type="protein sequence ID" value="MFC6644463.1"/>
    <property type="molecule type" value="Genomic_DNA"/>
</dbReference>
<gene>
    <name evidence="2" type="ORF">ACFQBQ_02430</name>
</gene>
<feature type="domain" description="Peptidase S53 activation" evidence="1">
    <location>
        <begin position="18"/>
        <end position="159"/>
    </location>
</feature>
<dbReference type="GO" id="GO:0008233">
    <property type="term" value="F:peptidase activity"/>
    <property type="evidence" value="ECO:0007669"/>
    <property type="project" value="UniProtKB-KW"/>
</dbReference>
<sequence length="253" mass="26487">MAAALLPLAGAGQKYAAAASTTDLGVLPASTPVKARVYLRPTSDREASLKSYLADLQTSGNANYHQWLTPAQFTTQFGATDAQLTSLHSYAAKNNLQVTSAQGTGVALSGNRSGVEAAFAPALHRVALSGQEYVDATVQPTIPTTLANDVLLVSGMTTLPETHPFALVADGSAVASTGRGSFEDLAEAINANTAKVLVIHSAATASSSPTTSRRPCGCCWSRPPRKASPCSSTLVARRRTWVCRESSRRDLLR</sequence>
<organism evidence="2 3">
    <name type="scientific">Granulicella cerasi</name>
    <dbReference type="NCBI Taxonomy" id="741063"/>
    <lineage>
        <taxon>Bacteria</taxon>
        <taxon>Pseudomonadati</taxon>
        <taxon>Acidobacteriota</taxon>
        <taxon>Terriglobia</taxon>
        <taxon>Terriglobales</taxon>
        <taxon>Acidobacteriaceae</taxon>
        <taxon>Granulicella</taxon>
    </lineage>
</organism>
<evidence type="ECO:0000313" key="2">
    <source>
        <dbReference type="EMBL" id="MFC6644463.1"/>
    </source>
</evidence>
<comment type="caution">
    <text evidence="2">The sequence shown here is derived from an EMBL/GenBank/DDBJ whole genome shotgun (WGS) entry which is preliminary data.</text>
</comment>
<reference evidence="3" key="1">
    <citation type="journal article" date="2019" name="Int. J. Syst. Evol. Microbiol.">
        <title>The Global Catalogue of Microorganisms (GCM) 10K type strain sequencing project: providing services to taxonomists for standard genome sequencing and annotation.</title>
        <authorList>
            <consortium name="The Broad Institute Genomics Platform"/>
            <consortium name="The Broad Institute Genome Sequencing Center for Infectious Disease"/>
            <person name="Wu L."/>
            <person name="Ma J."/>
        </authorList>
    </citation>
    <scope>NUCLEOTIDE SEQUENCE [LARGE SCALE GENOMIC DNA]</scope>
    <source>
        <strain evidence="3">CGMCC 1.16026</strain>
    </source>
</reference>
<dbReference type="SUPFAM" id="SSF54897">
    <property type="entry name" value="Protease propeptides/inhibitors"/>
    <property type="match status" value="1"/>
</dbReference>
<dbReference type="RefSeq" id="WP_390233710.1">
    <property type="nucleotide sequence ID" value="NZ_JBHSWI010000001.1"/>
</dbReference>
<dbReference type="Pfam" id="PF09286">
    <property type="entry name" value="Pro-kuma_activ"/>
    <property type="match status" value="1"/>
</dbReference>
<evidence type="ECO:0000259" key="1">
    <source>
        <dbReference type="SMART" id="SM00944"/>
    </source>
</evidence>
<dbReference type="Proteomes" id="UP001596391">
    <property type="component" value="Unassembled WGS sequence"/>
</dbReference>
<evidence type="ECO:0000313" key="3">
    <source>
        <dbReference type="Proteomes" id="UP001596391"/>
    </source>
</evidence>
<protein>
    <submittedName>
        <fullName evidence="2">Protease pro-enzyme activation domain-containing protein</fullName>
    </submittedName>
</protein>
<dbReference type="CDD" id="cd11377">
    <property type="entry name" value="Pro-peptidase_S53"/>
    <property type="match status" value="1"/>
</dbReference>
<name>A0ABW1Z520_9BACT</name>
<proteinExistence type="predicted"/>
<accession>A0ABW1Z520</accession>